<evidence type="ECO:0000313" key="10">
    <source>
        <dbReference type="Proteomes" id="UP000183982"/>
    </source>
</evidence>
<dbReference type="RefSeq" id="WP_245815231.1">
    <property type="nucleotide sequence ID" value="NZ_FQZQ01000045.1"/>
</dbReference>
<dbReference type="NCBIfam" id="TIGR03981">
    <property type="entry name" value="SAM_quin_mod"/>
    <property type="match status" value="1"/>
</dbReference>
<feature type="domain" description="Cytochrome c" evidence="8">
    <location>
        <begin position="54"/>
        <end position="168"/>
    </location>
</feature>
<dbReference type="AlphaFoldDB" id="A0A1M6TV67"/>
<dbReference type="GO" id="GO:0009055">
    <property type="term" value="F:electron transfer activity"/>
    <property type="evidence" value="ECO:0007669"/>
    <property type="project" value="InterPro"/>
</dbReference>
<dbReference type="GO" id="GO:0030313">
    <property type="term" value="C:cell envelope"/>
    <property type="evidence" value="ECO:0007669"/>
    <property type="project" value="UniProtKB-SubCell"/>
</dbReference>
<proteinExistence type="predicted"/>
<keyword evidence="9" id="KW-0575">Peroxidase</keyword>
<evidence type="ECO:0000256" key="3">
    <source>
        <dbReference type="ARBA" id="ARBA00022723"/>
    </source>
</evidence>
<feature type="chain" id="PRO_5012884127" evidence="7">
    <location>
        <begin position="25"/>
        <end position="415"/>
    </location>
</feature>
<keyword evidence="5 6" id="KW-0408">Iron</keyword>
<evidence type="ECO:0000256" key="4">
    <source>
        <dbReference type="ARBA" id="ARBA00023002"/>
    </source>
</evidence>
<keyword evidence="10" id="KW-1185">Reference proteome</keyword>
<dbReference type="InterPro" id="IPR023893">
    <property type="entry name" value="MauG-like"/>
</dbReference>
<evidence type="ECO:0000256" key="2">
    <source>
        <dbReference type="ARBA" id="ARBA00022617"/>
    </source>
</evidence>
<comment type="subcellular location">
    <subcellularLocation>
        <location evidence="1">Cell envelope</location>
    </subcellularLocation>
</comment>
<dbReference type="Gene3D" id="1.10.760.10">
    <property type="entry name" value="Cytochrome c-like domain"/>
    <property type="match status" value="2"/>
</dbReference>
<evidence type="ECO:0000256" key="7">
    <source>
        <dbReference type="SAM" id="SignalP"/>
    </source>
</evidence>
<dbReference type="PANTHER" id="PTHR30600">
    <property type="entry name" value="CYTOCHROME C PEROXIDASE-RELATED"/>
    <property type="match status" value="1"/>
</dbReference>
<evidence type="ECO:0000256" key="5">
    <source>
        <dbReference type="ARBA" id="ARBA00023004"/>
    </source>
</evidence>
<name>A0A1M6TV67_9RHOB</name>
<dbReference type="PROSITE" id="PS51007">
    <property type="entry name" value="CYTC"/>
    <property type="match status" value="2"/>
</dbReference>
<keyword evidence="2 6" id="KW-0349">Heme</keyword>
<evidence type="ECO:0000313" key="9">
    <source>
        <dbReference type="EMBL" id="SHK60794.1"/>
    </source>
</evidence>
<dbReference type="Proteomes" id="UP000183982">
    <property type="component" value="Unassembled WGS sequence"/>
</dbReference>
<accession>A0A1M6TV67</accession>
<gene>
    <name evidence="9" type="ORF">SAMN05444000_14514</name>
</gene>
<dbReference type="InterPro" id="IPR036909">
    <property type="entry name" value="Cyt_c-like_dom_sf"/>
</dbReference>
<evidence type="ECO:0000259" key="8">
    <source>
        <dbReference type="PROSITE" id="PS51007"/>
    </source>
</evidence>
<organism evidence="9 10">
    <name type="scientific">Shimia gijangensis</name>
    <dbReference type="NCBI Taxonomy" id="1470563"/>
    <lineage>
        <taxon>Bacteria</taxon>
        <taxon>Pseudomonadati</taxon>
        <taxon>Pseudomonadota</taxon>
        <taxon>Alphaproteobacteria</taxon>
        <taxon>Rhodobacterales</taxon>
        <taxon>Roseobacteraceae</taxon>
    </lineage>
</organism>
<dbReference type="Pfam" id="PF03150">
    <property type="entry name" value="CCP_MauG"/>
    <property type="match status" value="1"/>
</dbReference>
<dbReference type="InterPro" id="IPR004852">
    <property type="entry name" value="Di-haem_cyt_c_peroxidsae"/>
</dbReference>
<dbReference type="InterPro" id="IPR051395">
    <property type="entry name" value="Cytochrome_c_Peroxidase/MauG"/>
</dbReference>
<sequence>MKFATSFLTAFTAFFSIFPTFAQASDMRSTVLKNAALDAGFLAAHETHVATNFELVLVGKTLFESRLLSLAEDIACASCHLDQFGSADGLPIAIGTEGTGVGAQRVVNGGDIVPRNTLPFWGRGGVGFNVFFWDGKVDSSSGKVKSQFGDHTPSHDPLVVAVHLPPVEVGEMVIDLDETKILQTESLSSADSLYTLIAERIEKDEEISLALAKAKEIEKDQIVFRDIAEAIAAFIRFNFRVKPTRFHEFVFGNTHLTDLEQKGGLLFYGRGGCSQCHNGPYFSDLEFHPVAFPQVGFGKNGFGVDYGRFNVTLSENDKYTFRTPPLLNVTKTAPYSHSGSTFQLSEAIRAHIDPLALIDTKTMSANARVEFYEKLKLWGSSATSGAVLTDEDIQAIEAFLHTLEYESEMQVNVVD</sequence>
<dbReference type="SUPFAM" id="SSF46626">
    <property type="entry name" value="Cytochrome c"/>
    <property type="match status" value="2"/>
</dbReference>
<reference evidence="10" key="1">
    <citation type="submission" date="2016-11" db="EMBL/GenBank/DDBJ databases">
        <authorList>
            <person name="Varghese N."/>
            <person name="Submissions S."/>
        </authorList>
    </citation>
    <scope>NUCLEOTIDE SEQUENCE [LARGE SCALE GENOMIC DNA]</scope>
    <source>
        <strain evidence="10">DSM 100564</strain>
    </source>
</reference>
<keyword evidence="3 6" id="KW-0479">Metal-binding</keyword>
<protein>
    <submittedName>
        <fullName evidence="9">Cytochrome c peroxidase</fullName>
    </submittedName>
</protein>
<dbReference type="GO" id="GO:0046872">
    <property type="term" value="F:metal ion binding"/>
    <property type="evidence" value="ECO:0007669"/>
    <property type="project" value="UniProtKB-KW"/>
</dbReference>
<keyword evidence="7" id="KW-0732">Signal</keyword>
<dbReference type="GO" id="GO:0020037">
    <property type="term" value="F:heme binding"/>
    <property type="evidence" value="ECO:0007669"/>
    <property type="project" value="InterPro"/>
</dbReference>
<dbReference type="GO" id="GO:0004130">
    <property type="term" value="F:cytochrome-c peroxidase activity"/>
    <property type="evidence" value="ECO:0007669"/>
    <property type="project" value="TreeGrafter"/>
</dbReference>
<evidence type="ECO:0000256" key="1">
    <source>
        <dbReference type="ARBA" id="ARBA00004196"/>
    </source>
</evidence>
<dbReference type="STRING" id="1470563.SAMN05444000_14514"/>
<feature type="signal peptide" evidence="7">
    <location>
        <begin position="1"/>
        <end position="24"/>
    </location>
</feature>
<feature type="domain" description="Cytochrome c" evidence="8">
    <location>
        <begin position="258"/>
        <end position="404"/>
    </location>
</feature>
<evidence type="ECO:0000256" key="6">
    <source>
        <dbReference type="PROSITE-ProRule" id="PRU00433"/>
    </source>
</evidence>
<dbReference type="InterPro" id="IPR009056">
    <property type="entry name" value="Cyt_c-like_dom"/>
</dbReference>
<dbReference type="EMBL" id="FQZQ01000045">
    <property type="protein sequence ID" value="SHK60794.1"/>
    <property type="molecule type" value="Genomic_DNA"/>
</dbReference>
<keyword evidence="4" id="KW-0560">Oxidoreductase</keyword>